<evidence type="ECO:0000313" key="7">
    <source>
        <dbReference type="Proteomes" id="UP000799753"/>
    </source>
</evidence>
<feature type="transmembrane region" description="Helical" evidence="5">
    <location>
        <begin position="153"/>
        <end position="177"/>
    </location>
</feature>
<keyword evidence="4 5" id="KW-0472">Membrane</keyword>
<dbReference type="AlphaFoldDB" id="A0A6A6RJY5"/>
<keyword evidence="2 5" id="KW-0812">Transmembrane</keyword>
<proteinExistence type="predicted"/>
<dbReference type="Pfam" id="PF04479">
    <property type="entry name" value="RTA1"/>
    <property type="match status" value="1"/>
</dbReference>
<organism evidence="6 7">
    <name type="scientific">Massarina eburnea CBS 473.64</name>
    <dbReference type="NCBI Taxonomy" id="1395130"/>
    <lineage>
        <taxon>Eukaryota</taxon>
        <taxon>Fungi</taxon>
        <taxon>Dikarya</taxon>
        <taxon>Ascomycota</taxon>
        <taxon>Pezizomycotina</taxon>
        <taxon>Dothideomycetes</taxon>
        <taxon>Pleosporomycetidae</taxon>
        <taxon>Pleosporales</taxon>
        <taxon>Massarineae</taxon>
        <taxon>Massarinaceae</taxon>
        <taxon>Massarina</taxon>
    </lineage>
</organism>
<feature type="transmembrane region" description="Helical" evidence="5">
    <location>
        <begin position="40"/>
        <end position="58"/>
    </location>
</feature>
<sequence>MAGNFAFYRYHPSLAAAVIFVILFGLTTLFNIIQICTRRTWYFIPLAIGGIFEVVGYIGRIMSSNDPLSRNAFIIQQLLLLVAPALFAASIYIVLGRIIILVDGERYSLIRQKFLTAVFVSGDVISFLVQGAGGAILGSSDGDQDSVTLGQNLVIVGLFVQLFFFAAFVVVAGIFHWRLEGSRSSSSSPSSAVNISVLPWKRHLVVLYCTSALILVRSIFRVAEYLQGNAGSLLGHEVFLYLFDAVFMLGVMIVFNVVHPSQVTEALSERLRGESAGGLVEGAQGDAFEMQRAKGGRDSRLWV</sequence>
<evidence type="ECO:0000256" key="1">
    <source>
        <dbReference type="ARBA" id="ARBA00004141"/>
    </source>
</evidence>
<evidence type="ECO:0000256" key="3">
    <source>
        <dbReference type="ARBA" id="ARBA00022989"/>
    </source>
</evidence>
<evidence type="ECO:0000256" key="2">
    <source>
        <dbReference type="ARBA" id="ARBA00022692"/>
    </source>
</evidence>
<dbReference type="PANTHER" id="PTHR31465:SF1">
    <property type="entry name" value="PROTEIN RTA1-RELATED"/>
    <property type="match status" value="1"/>
</dbReference>
<keyword evidence="7" id="KW-1185">Reference proteome</keyword>
<dbReference type="PANTHER" id="PTHR31465">
    <property type="entry name" value="PROTEIN RTA1-RELATED"/>
    <property type="match status" value="1"/>
</dbReference>
<dbReference type="Proteomes" id="UP000799753">
    <property type="component" value="Unassembled WGS sequence"/>
</dbReference>
<protein>
    <submittedName>
        <fullName evidence="6">RTA1 domain-containing protein</fullName>
    </submittedName>
</protein>
<reference evidence="6" key="1">
    <citation type="journal article" date="2020" name="Stud. Mycol.">
        <title>101 Dothideomycetes genomes: a test case for predicting lifestyles and emergence of pathogens.</title>
        <authorList>
            <person name="Haridas S."/>
            <person name="Albert R."/>
            <person name="Binder M."/>
            <person name="Bloem J."/>
            <person name="Labutti K."/>
            <person name="Salamov A."/>
            <person name="Andreopoulos B."/>
            <person name="Baker S."/>
            <person name="Barry K."/>
            <person name="Bills G."/>
            <person name="Bluhm B."/>
            <person name="Cannon C."/>
            <person name="Castanera R."/>
            <person name="Culley D."/>
            <person name="Daum C."/>
            <person name="Ezra D."/>
            <person name="Gonzalez J."/>
            <person name="Henrissat B."/>
            <person name="Kuo A."/>
            <person name="Liang C."/>
            <person name="Lipzen A."/>
            <person name="Lutzoni F."/>
            <person name="Magnuson J."/>
            <person name="Mondo S."/>
            <person name="Nolan M."/>
            <person name="Ohm R."/>
            <person name="Pangilinan J."/>
            <person name="Park H.-J."/>
            <person name="Ramirez L."/>
            <person name="Alfaro M."/>
            <person name="Sun H."/>
            <person name="Tritt A."/>
            <person name="Yoshinaga Y."/>
            <person name="Zwiers L.-H."/>
            <person name="Turgeon B."/>
            <person name="Goodwin S."/>
            <person name="Spatafora J."/>
            <person name="Crous P."/>
            <person name="Grigoriev I."/>
        </authorList>
    </citation>
    <scope>NUCLEOTIDE SEQUENCE</scope>
    <source>
        <strain evidence="6">CBS 473.64</strain>
    </source>
</reference>
<dbReference type="GO" id="GO:0016020">
    <property type="term" value="C:membrane"/>
    <property type="evidence" value="ECO:0007669"/>
    <property type="project" value="UniProtKB-SubCell"/>
</dbReference>
<feature type="transmembrane region" description="Helical" evidence="5">
    <location>
        <begin position="114"/>
        <end position="133"/>
    </location>
</feature>
<dbReference type="InterPro" id="IPR007568">
    <property type="entry name" value="RTA1"/>
</dbReference>
<feature type="transmembrane region" description="Helical" evidence="5">
    <location>
        <begin position="78"/>
        <end position="102"/>
    </location>
</feature>
<feature type="transmembrane region" description="Helical" evidence="5">
    <location>
        <begin position="12"/>
        <end position="33"/>
    </location>
</feature>
<feature type="transmembrane region" description="Helical" evidence="5">
    <location>
        <begin position="238"/>
        <end position="258"/>
    </location>
</feature>
<comment type="subcellular location">
    <subcellularLocation>
        <location evidence="1">Membrane</location>
        <topology evidence="1">Multi-pass membrane protein</topology>
    </subcellularLocation>
</comment>
<feature type="transmembrane region" description="Helical" evidence="5">
    <location>
        <begin position="205"/>
        <end position="226"/>
    </location>
</feature>
<evidence type="ECO:0000256" key="5">
    <source>
        <dbReference type="SAM" id="Phobius"/>
    </source>
</evidence>
<accession>A0A6A6RJY5</accession>
<dbReference type="OrthoDB" id="3358017at2759"/>
<name>A0A6A6RJY5_9PLEO</name>
<gene>
    <name evidence="6" type="ORF">P280DRAFT_192989</name>
</gene>
<dbReference type="EMBL" id="MU006806">
    <property type="protein sequence ID" value="KAF2635475.1"/>
    <property type="molecule type" value="Genomic_DNA"/>
</dbReference>
<evidence type="ECO:0000313" key="6">
    <source>
        <dbReference type="EMBL" id="KAF2635475.1"/>
    </source>
</evidence>
<evidence type="ECO:0000256" key="4">
    <source>
        <dbReference type="ARBA" id="ARBA00023136"/>
    </source>
</evidence>
<keyword evidence="3 5" id="KW-1133">Transmembrane helix</keyword>